<dbReference type="InterPro" id="IPR003594">
    <property type="entry name" value="HATPase_dom"/>
</dbReference>
<dbReference type="InterPro" id="IPR036097">
    <property type="entry name" value="HisK_dim/P_sf"/>
</dbReference>
<feature type="transmembrane region" description="Helical" evidence="8">
    <location>
        <begin position="12"/>
        <end position="32"/>
    </location>
</feature>
<gene>
    <name evidence="10" type="ORF">EH243_08740</name>
</gene>
<dbReference type="Gene3D" id="6.10.340.10">
    <property type="match status" value="1"/>
</dbReference>
<reference evidence="10 11" key="1">
    <citation type="submission" date="2018-11" db="EMBL/GenBank/DDBJ databases">
        <title>The draft genome sequence of Amphritea opalescens ANRC-JH13T.</title>
        <authorList>
            <person name="Fang Z."/>
            <person name="Zhang Y."/>
            <person name="Han X."/>
        </authorList>
    </citation>
    <scope>NUCLEOTIDE SEQUENCE [LARGE SCALE GENOMIC DNA]</scope>
    <source>
        <strain evidence="10 11">ANRC-JH13</strain>
    </source>
</reference>
<dbReference type="OrthoDB" id="9121563at2"/>
<dbReference type="PANTHER" id="PTHR45436">
    <property type="entry name" value="SENSOR HISTIDINE KINASE YKOH"/>
    <property type="match status" value="1"/>
</dbReference>
<keyword evidence="8" id="KW-0472">Membrane</keyword>
<organism evidence="10 11">
    <name type="scientific">Amphritea opalescens</name>
    <dbReference type="NCBI Taxonomy" id="2490544"/>
    <lineage>
        <taxon>Bacteria</taxon>
        <taxon>Pseudomonadati</taxon>
        <taxon>Pseudomonadota</taxon>
        <taxon>Gammaproteobacteria</taxon>
        <taxon>Oceanospirillales</taxon>
        <taxon>Oceanospirillaceae</taxon>
        <taxon>Amphritea</taxon>
    </lineage>
</organism>
<evidence type="ECO:0000256" key="6">
    <source>
        <dbReference type="ARBA" id="ARBA00022777"/>
    </source>
</evidence>
<dbReference type="InterPro" id="IPR005467">
    <property type="entry name" value="His_kinase_dom"/>
</dbReference>
<dbReference type="GO" id="GO:0005886">
    <property type="term" value="C:plasma membrane"/>
    <property type="evidence" value="ECO:0007669"/>
    <property type="project" value="TreeGrafter"/>
</dbReference>
<dbReference type="SMART" id="SM00387">
    <property type="entry name" value="HATPase_c"/>
    <property type="match status" value="1"/>
</dbReference>
<dbReference type="Pfam" id="PF02518">
    <property type="entry name" value="HATPase_c"/>
    <property type="match status" value="1"/>
</dbReference>
<evidence type="ECO:0000256" key="5">
    <source>
        <dbReference type="ARBA" id="ARBA00022692"/>
    </source>
</evidence>
<evidence type="ECO:0000313" key="10">
    <source>
        <dbReference type="EMBL" id="RTE66194.1"/>
    </source>
</evidence>
<dbReference type="Gene3D" id="3.30.565.10">
    <property type="entry name" value="Histidine kinase-like ATPase, C-terminal domain"/>
    <property type="match status" value="1"/>
</dbReference>
<dbReference type="GO" id="GO:0000155">
    <property type="term" value="F:phosphorelay sensor kinase activity"/>
    <property type="evidence" value="ECO:0007669"/>
    <property type="project" value="InterPro"/>
</dbReference>
<evidence type="ECO:0000256" key="2">
    <source>
        <dbReference type="ARBA" id="ARBA00012438"/>
    </source>
</evidence>
<dbReference type="Gene3D" id="1.10.287.130">
    <property type="match status" value="1"/>
</dbReference>
<keyword evidence="4" id="KW-0808">Transferase</keyword>
<dbReference type="PANTHER" id="PTHR45436:SF16">
    <property type="entry name" value="HISTIDINE KINASE"/>
    <property type="match status" value="1"/>
</dbReference>
<keyword evidence="6 10" id="KW-0418">Kinase</keyword>
<dbReference type="RefSeq" id="WP_126158267.1">
    <property type="nucleotide sequence ID" value="NZ_RQXW01000006.1"/>
</dbReference>
<evidence type="ECO:0000256" key="8">
    <source>
        <dbReference type="SAM" id="Phobius"/>
    </source>
</evidence>
<feature type="transmembrane region" description="Helical" evidence="8">
    <location>
        <begin position="132"/>
        <end position="155"/>
    </location>
</feature>
<evidence type="ECO:0000313" key="11">
    <source>
        <dbReference type="Proteomes" id="UP000283087"/>
    </source>
</evidence>
<comment type="caution">
    <text evidence="10">The sequence shown here is derived from an EMBL/GenBank/DDBJ whole genome shotgun (WGS) entry which is preliminary data.</text>
</comment>
<sequence length="416" mass="47019">MERSISSRIKKLFFWTYTLSVLVVLFSTWLFLELMEDTMMRMDKQSEIEHLLSRHDTDQVIHIKSALLTLTYLPTHTSEIENLPIIFRNLSIPYEGEVEFLDKEYMVIIDKVPGGTFFLAKDQSLFGQYEEIMLGVLSALVVIAILLGYGLSILISRMVSSPVTQLTKDIQSIDNLTCLPETYKDAELNRISACFNAFLSKIDALIKRERSLITMASHELRTPVAVILGAAEVIEHRQQLQADDKKTLQRIISSAEIMSDNIKALLTIVRQTKDTSAHEPFSLLAIAKEVTTSIVEATPDAQERIEIQSLKGEILIEADSSIVRILLSNLINNGLNHNEGKVIVVISDRFIEVWDQAEKPADKLDRALVSDAKESHGLGLYIVTLICEQLEWTFTLEHTPTRGTYARILFQAPNKD</sequence>
<keyword evidence="11" id="KW-1185">Reference proteome</keyword>
<dbReference type="Pfam" id="PF00512">
    <property type="entry name" value="HisKA"/>
    <property type="match status" value="1"/>
</dbReference>
<feature type="domain" description="Histidine kinase" evidence="9">
    <location>
        <begin position="215"/>
        <end position="414"/>
    </location>
</feature>
<accession>A0A430KS81</accession>
<dbReference type="SUPFAM" id="SSF55874">
    <property type="entry name" value="ATPase domain of HSP90 chaperone/DNA topoisomerase II/histidine kinase"/>
    <property type="match status" value="1"/>
</dbReference>
<dbReference type="EMBL" id="RQXW01000006">
    <property type="protein sequence ID" value="RTE66194.1"/>
    <property type="molecule type" value="Genomic_DNA"/>
</dbReference>
<dbReference type="InterPro" id="IPR050428">
    <property type="entry name" value="TCS_sensor_his_kinase"/>
</dbReference>
<dbReference type="SUPFAM" id="SSF47384">
    <property type="entry name" value="Homodimeric domain of signal transducing histidine kinase"/>
    <property type="match status" value="1"/>
</dbReference>
<evidence type="ECO:0000256" key="3">
    <source>
        <dbReference type="ARBA" id="ARBA00022553"/>
    </source>
</evidence>
<evidence type="ECO:0000256" key="4">
    <source>
        <dbReference type="ARBA" id="ARBA00022679"/>
    </source>
</evidence>
<dbReference type="EC" id="2.7.13.3" evidence="2"/>
<keyword evidence="5 8" id="KW-0812">Transmembrane</keyword>
<dbReference type="CDD" id="cd00082">
    <property type="entry name" value="HisKA"/>
    <property type="match status" value="1"/>
</dbReference>
<name>A0A430KS81_9GAMM</name>
<keyword evidence="7 8" id="KW-1133">Transmembrane helix</keyword>
<dbReference type="PROSITE" id="PS50109">
    <property type="entry name" value="HIS_KIN"/>
    <property type="match status" value="1"/>
</dbReference>
<dbReference type="SMART" id="SM00388">
    <property type="entry name" value="HisKA"/>
    <property type="match status" value="1"/>
</dbReference>
<proteinExistence type="predicted"/>
<keyword evidence="3" id="KW-0597">Phosphoprotein</keyword>
<evidence type="ECO:0000256" key="1">
    <source>
        <dbReference type="ARBA" id="ARBA00000085"/>
    </source>
</evidence>
<protein>
    <recommendedName>
        <fullName evidence="2">histidine kinase</fullName>
        <ecNumber evidence="2">2.7.13.3</ecNumber>
    </recommendedName>
</protein>
<comment type="catalytic activity">
    <reaction evidence="1">
        <text>ATP + protein L-histidine = ADP + protein N-phospho-L-histidine.</text>
        <dbReference type="EC" id="2.7.13.3"/>
    </reaction>
</comment>
<evidence type="ECO:0000259" key="9">
    <source>
        <dbReference type="PROSITE" id="PS50109"/>
    </source>
</evidence>
<dbReference type="InterPro" id="IPR036890">
    <property type="entry name" value="HATPase_C_sf"/>
</dbReference>
<dbReference type="Proteomes" id="UP000283087">
    <property type="component" value="Unassembled WGS sequence"/>
</dbReference>
<dbReference type="InterPro" id="IPR003661">
    <property type="entry name" value="HisK_dim/P_dom"/>
</dbReference>
<evidence type="ECO:0000256" key="7">
    <source>
        <dbReference type="ARBA" id="ARBA00022989"/>
    </source>
</evidence>
<dbReference type="AlphaFoldDB" id="A0A430KS81"/>